<keyword evidence="2" id="KW-1185">Reference proteome</keyword>
<dbReference type="AlphaFoldDB" id="A0A2T3IWY2"/>
<dbReference type="OrthoDB" id="5826754at2"/>
<accession>A0A2T3IWY2</accession>
<evidence type="ECO:0008006" key="3">
    <source>
        <dbReference type="Google" id="ProtNLM"/>
    </source>
</evidence>
<proteinExistence type="predicted"/>
<protein>
    <recommendedName>
        <fullName evidence="3">Alpha/beta hydrolase</fullName>
    </recommendedName>
</protein>
<organism evidence="1 2">
    <name type="scientific">Photobacterium lutimaris</name>
    <dbReference type="NCBI Taxonomy" id="388278"/>
    <lineage>
        <taxon>Bacteria</taxon>
        <taxon>Pseudomonadati</taxon>
        <taxon>Pseudomonadota</taxon>
        <taxon>Gammaproteobacteria</taxon>
        <taxon>Vibrionales</taxon>
        <taxon>Vibrionaceae</taxon>
        <taxon>Photobacterium</taxon>
    </lineage>
</organism>
<comment type="caution">
    <text evidence="1">The sequence shown here is derived from an EMBL/GenBank/DDBJ whole genome shotgun (WGS) entry which is preliminary data.</text>
</comment>
<evidence type="ECO:0000313" key="1">
    <source>
        <dbReference type="EMBL" id="PSU32979.1"/>
    </source>
</evidence>
<dbReference type="RefSeq" id="WP_107349771.1">
    <property type="nucleotide sequence ID" value="NZ_PYMH01000007.1"/>
</dbReference>
<reference evidence="1 2" key="1">
    <citation type="submission" date="2018-03" db="EMBL/GenBank/DDBJ databases">
        <title>Whole genome sequencing of Histamine producing bacteria.</title>
        <authorList>
            <person name="Butler K."/>
        </authorList>
    </citation>
    <scope>NUCLEOTIDE SEQUENCE [LARGE SCALE GENOMIC DNA]</scope>
    <source>
        <strain evidence="1 2">JCM 13586</strain>
    </source>
</reference>
<gene>
    <name evidence="1" type="ORF">C9I99_15345</name>
</gene>
<sequence length="273" mass="32189">MLDSERVVLNKSLIEYAFFDYNKPVVVCFNPAGMLLTKKQINASKHAWCYNFLVKQQINVVAINTVNDNHWFSCSELKEYLKGITSLLQKFPERLGYGVSMGAYGVSCFSSLLNLDRALLFSPLLPPESDPSQHFSNINNTHFTVVYDPFNAEDKTIALRYPTHTQYLHFYGVGHQVIESIAKIDYLKGFFFAFYNNEPYRKEFYYHQRKKRQLVRYYSYMDRNPTGKNTLKRKLIVKKHKFIFMINNVDQVYIKVRNRLLKSIKKQTTKYNM</sequence>
<name>A0A2T3IWY2_9GAMM</name>
<dbReference type="Proteomes" id="UP000241222">
    <property type="component" value="Unassembled WGS sequence"/>
</dbReference>
<evidence type="ECO:0000313" key="2">
    <source>
        <dbReference type="Proteomes" id="UP000241222"/>
    </source>
</evidence>
<dbReference type="EMBL" id="PYMH01000007">
    <property type="protein sequence ID" value="PSU32979.1"/>
    <property type="molecule type" value="Genomic_DNA"/>
</dbReference>